<feature type="chain" id="PRO_5011558759" description="ABC transporter substrate-binding protein" evidence="1">
    <location>
        <begin position="19"/>
        <end position="290"/>
    </location>
</feature>
<keyword evidence="3" id="KW-1185">Reference proteome</keyword>
<protein>
    <recommendedName>
        <fullName evidence="4">ABC transporter substrate-binding protein</fullName>
    </recommendedName>
</protein>
<gene>
    <name evidence="2" type="ORF">SAMN04488051_103505</name>
</gene>
<dbReference type="OrthoDB" id="8439154at2"/>
<feature type="signal peptide" evidence="1">
    <location>
        <begin position="1"/>
        <end position="18"/>
    </location>
</feature>
<evidence type="ECO:0000313" key="3">
    <source>
        <dbReference type="Proteomes" id="UP000198773"/>
    </source>
</evidence>
<dbReference type="RefSeq" id="WP_139243686.1">
    <property type="nucleotide sequence ID" value="NZ_FNRM01000003.1"/>
</dbReference>
<evidence type="ECO:0008006" key="4">
    <source>
        <dbReference type="Google" id="ProtNLM"/>
    </source>
</evidence>
<reference evidence="2 3" key="1">
    <citation type="submission" date="2016-10" db="EMBL/GenBank/DDBJ databases">
        <authorList>
            <person name="de Groot N.N."/>
        </authorList>
    </citation>
    <scope>NUCLEOTIDE SEQUENCE [LARGE SCALE GENOMIC DNA]</scope>
    <source>
        <strain evidence="2 3">CGMCC 1.3430</strain>
    </source>
</reference>
<proteinExistence type="predicted"/>
<dbReference type="Proteomes" id="UP000198773">
    <property type="component" value="Unassembled WGS sequence"/>
</dbReference>
<dbReference type="AlphaFoldDB" id="A0A1H4BT07"/>
<dbReference type="STRING" id="152573.SAMN04488051_103505"/>
<dbReference type="EMBL" id="FNRM01000003">
    <property type="protein sequence ID" value="SEA51243.1"/>
    <property type="molecule type" value="Genomic_DNA"/>
</dbReference>
<evidence type="ECO:0000256" key="1">
    <source>
        <dbReference type="SAM" id="SignalP"/>
    </source>
</evidence>
<name>A0A1H4BT07_ALKAM</name>
<evidence type="ECO:0000313" key="2">
    <source>
        <dbReference type="EMBL" id="SEA51243.1"/>
    </source>
</evidence>
<accession>A0A1H4BT07</accession>
<organism evidence="2 3">
    <name type="scientific">Alkalimonas amylolytica</name>
    <dbReference type="NCBI Taxonomy" id="152573"/>
    <lineage>
        <taxon>Bacteria</taxon>
        <taxon>Pseudomonadati</taxon>
        <taxon>Pseudomonadota</taxon>
        <taxon>Gammaproteobacteria</taxon>
        <taxon>Alkalimonas</taxon>
    </lineage>
</organism>
<sequence>MILITYLFFAFSALPTMAQERAQHEVHSLNWVINTAPPFHIVNGPLAGQGICDALINVIDAHLPELNSERLVLPQSRIRKQFERKEDQCFPCMIYRPIPGDTIQSKPTHFYYPHGIITTSEKAEVIKKRHGHPVRLASLMSDRVFRFGYPDGRHYPAVQHILDSTEQSSTTRITHTGENATVAILSMIKKGRIDYTLEYQILHNFELAEHATSNLVFLPVAETQGQHVLGAVGCTNTEWGQAAIQKINQVLPQVRQHPEFLQVLALWFNDEPESAPYFELLRSRVWQTTD</sequence>
<keyword evidence="1" id="KW-0732">Signal</keyword>